<feature type="compositionally biased region" description="Gly residues" evidence="1">
    <location>
        <begin position="394"/>
        <end position="411"/>
    </location>
</feature>
<feature type="compositionally biased region" description="Polar residues" evidence="1">
    <location>
        <begin position="888"/>
        <end position="906"/>
    </location>
</feature>
<feature type="region of interest" description="Disordered" evidence="1">
    <location>
        <begin position="886"/>
        <end position="910"/>
    </location>
</feature>
<feature type="region of interest" description="Disordered" evidence="1">
    <location>
        <begin position="1"/>
        <end position="20"/>
    </location>
</feature>
<feature type="compositionally biased region" description="Low complexity" evidence="1">
    <location>
        <begin position="451"/>
        <end position="464"/>
    </location>
</feature>
<feature type="region of interest" description="Disordered" evidence="1">
    <location>
        <begin position="325"/>
        <end position="416"/>
    </location>
</feature>
<feature type="transmembrane region" description="Helical" evidence="2">
    <location>
        <begin position="178"/>
        <end position="201"/>
    </location>
</feature>
<organism evidence="3 4">
    <name type="scientific">Chlamydomonas incerta</name>
    <dbReference type="NCBI Taxonomy" id="51695"/>
    <lineage>
        <taxon>Eukaryota</taxon>
        <taxon>Viridiplantae</taxon>
        <taxon>Chlorophyta</taxon>
        <taxon>core chlorophytes</taxon>
        <taxon>Chlorophyceae</taxon>
        <taxon>CS clade</taxon>
        <taxon>Chlamydomonadales</taxon>
        <taxon>Chlamydomonadaceae</taxon>
        <taxon>Chlamydomonas</taxon>
    </lineage>
</organism>
<proteinExistence type="predicted"/>
<name>A0A835ST91_CHLIN</name>
<feature type="transmembrane region" description="Helical" evidence="2">
    <location>
        <begin position="949"/>
        <end position="973"/>
    </location>
</feature>
<evidence type="ECO:0000313" key="3">
    <source>
        <dbReference type="EMBL" id="KAG2432937.1"/>
    </source>
</evidence>
<feature type="transmembrane region" description="Helical" evidence="2">
    <location>
        <begin position="985"/>
        <end position="1005"/>
    </location>
</feature>
<feature type="region of interest" description="Disordered" evidence="1">
    <location>
        <begin position="428"/>
        <end position="469"/>
    </location>
</feature>
<comment type="caution">
    <text evidence="3">The sequence shown here is derived from an EMBL/GenBank/DDBJ whole genome shotgun (WGS) entry which is preliminary data.</text>
</comment>
<gene>
    <name evidence="3" type="ORF">HXX76_008666</name>
</gene>
<protein>
    <submittedName>
        <fullName evidence="3">Uncharacterized protein</fullName>
    </submittedName>
</protein>
<keyword evidence="2" id="KW-1133">Transmembrane helix</keyword>
<sequence length="1123" mass="115167">MGDKAAARGGGGGASRPSAGVARGPAALVAYAARARLGTDVAGCWVMAAMLLVYMRTSVVESGCGLEVAAGMALPDFPCGAAPLLQVLHVVRNAPFYAIVRPLRLGDWACLAAACGYASPAPLLTLVAATSARASSRVWLWYRDLLLGLRMFLLTTLLHAASYLLLPRDQWLRSGFAAYSNAIVTRPIADALSISCVWVFFPTRLSVALPLAACRGALAFVLSATVGPVVVPALWQASCRANSSTSSSTAAVDVSGSQQGLLLQPVLLNQMPARMQLLVALLYTLLPAAVCFVSELHVRRSFTAHMQQQAWAAAGLELLGQERPAAPRAQQPGELSAGAAGAAGAGAAGPNDVSDRNQELQSARRQPLAATLSRCSEPHAGAADGAAAAAGDAEGSGGGTSSGSSGSGGADSEGRAKTLSPAAVVCRLAPSGPEPYSKAITDTDVPGRGCQQQPQQPASAAARPDAPPTEQRVLTTTLVARRAHAASGALASSAACGQARKAPLLPLYQGLTSVRHISVKVQHHPGSFEDYSQRLLAAAPNILAARSCAGSEPAASAVAAAACCQGMAQSGAVVVRGCALLLAWRRGLADDHTSNTAGGLDRSGAQAACDESASWLLDHLPWRDAVRGVAWHQAAVAGLAAGSSCGSVSGTAVGIQLLHLAPPVLQLSSTATGALSPPAPEPLRLRLVSPQPQRARLLVVGSSGAAAAMFAELQVQLCGGEQELELGGEVLQQLILVACAGAAAGEAEVPNRRARALQLLLVPPLHDDDKPAEGSSKGGTSQSPPLLHFTAPLLVLPAAAAAELCGLWGQVVAEADGDAAAAHAALQPLLSDLSYVLEAAEAEGQGAAAAGGGTVSSAVCCVAAALQSYLRHAGLAAAPDLVADLSSPGASNHSRKSQPQPQNVSASAMDGPPSLRLRLARAAPFLLAMTAQPYLLGLIRTVVEQPRAVVVQTLLLSLALWVTDILGSLVLLLRLRSSLLRHYSQLYHVACIYVAPALFLAASIASRLRPLPSNRAFVGNPRVLIGSALSRGLVLPNVQQLGWRQAAAAAVLLAPGEALQVAALQPDMHWGWVAALVVGWRLAATATSAAWEWRARSHFVALRAAAQHQAPHALEHTEKVKSA</sequence>
<feature type="transmembrane region" description="Helical" evidence="2">
    <location>
        <begin position="277"/>
        <end position="298"/>
    </location>
</feature>
<dbReference type="OrthoDB" id="548957at2759"/>
<evidence type="ECO:0000256" key="2">
    <source>
        <dbReference type="SAM" id="Phobius"/>
    </source>
</evidence>
<dbReference type="Proteomes" id="UP000650467">
    <property type="component" value="Unassembled WGS sequence"/>
</dbReference>
<feature type="compositionally biased region" description="Low complexity" evidence="1">
    <location>
        <begin position="380"/>
        <end position="393"/>
    </location>
</feature>
<accession>A0A835ST91</accession>
<keyword evidence="2" id="KW-0812">Transmembrane</keyword>
<reference evidence="3" key="1">
    <citation type="journal article" date="2020" name="bioRxiv">
        <title>Comparative genomics of Chlamydomonas.</title>
        <authorList>
            <person name="Craig R.J."/>
            <person name="Hasan A.R."/>
            <person name="Ness R.W."/>
            <person name="Keightley P.D."/>
        </authorList>
    </citation>
    <scope>NUCLEOTIDE SEQUENCE</scope>
    <source>
        <strain evidence="3">SAG 7.73</strain>
    </source>
</reference>
<keyword evidence="2" id="KW-0472">Membrane</keyword>
<evidence type="ECO:0000256" key="1">
    <source>
        <dbReference type="SAM" id="MobiDB-lite"/>
    </source>
</evidence>
<keyword evidence="4" id="KW-1185">Reference proteome</keyword>
<dbReference type="EMBL" id="JAEHOC010000020">
    <property type="protein sequence ID" value="KAG2432937.1"/>
    <property type="molecule type" value="Genomic_DNA"/>
</dbReference>
<feature type="transmembrane region" description="Helical" evidence="2">
    <location>
        <begin position="145"/>
        <end position="166"/>
    </location>
</feature>
<feature type="transmembrane region" description="Helical" evidence="2">
    <location>
        <begin position="213"/>
        <end position="235"/>
    </location>
</feature>
<evidence type="ECO:0000313" key="4">
    <source>
        <dbReference type="Proteomes" id="UP000650467"/>
    </source>
</evidence>
<dbReference type="AlphaFoldDB" id="A0A835ST91"/>